<evidence type="ECO:0000256" key="3">
    <source>
        <dbReference type="ARBA" id="ARBA00022448"/>
    </source>
</evidence>
<sequence>MATTSPSLYHPSKPENLKTLLTWSLLVALVAALLAGTVTGLTGFGLALVSTPLLLFVYEPRTVVVLTVFFSIFINIAVVWDSWREARRALALALLLPSVVGVVLGAEVLRVVDPVYIRLAVGLVVVFSALLLVREVRLPGAGTRWGPVVAGSASGALSTSTGLAAPPIVLLLASRRLPKAEFRSTSALYFLAMSLVGLVVLGGRGLIEAGEVSLGAVLVPSALVGKVLGTALLKRVSERAFRAFSLGLVIMTGTLGVATALWALIG</sequence>
<keyword evidence="5 8" id="KW-0812">Transmembrane</keyword>
<dbReference type="AlphaFoldDB" id="A0A6G8Q4N9"/>
<comment type="subcellular location">
    <subcellularLocation>
        <location evidence="1 8">Cell membrane</location>
        <topology evidence="1 8">Multi-pass membrane protein</topology>
    </subcellularLocation>
</comment>
<keyword evidence="6 8" id="KW-1133">Transmembrane helix</keyword>
<dbReference type="Proteomes" id="UP000501452">
    <property type="component" value="Chromosome"/>
</dbReference>
<evidence type="ECO:0000256" key="8">
    <source>
        <dbReference type="RuleBase" id="RU363041"/>
    </source>
</evidence>
<feature type="transmembrane region" description="Helical" evidence="8">
    <location>
        <begin position="20"/>
        <end position="50"/>
    </location>
</feature>
<evidence type="ECO:0000256" key="4">
    <source>
        <dbReference type="ARBA" id="ARBA00022475"/>
    </source>
</evidence>
<feature type="transmembrane region" description="Helical" evidence="8">
    <location>
        <begin position="153"/>
        <end position="174"/>
    </location>
</feature>
<comment type="similarity">
    <text evidence="2 8">Belongs to the 4-toluene sulfonate uptake permease (TSUP) (TC 2.A.102) family.</text>
</comment>
<keyword evidence="10" id="KW-1185">Reference proteome</keyword>
<evidence type="ECO:0000256" key="1">
    <source>
        <dbReference type="ARBA" id="ARBA00004651"/>
    </source>
</evidence>
<protein>
    <recommendedName>
        <fullName evidence="8">Probable membrane transporter protein</fullName>
    </recommendedName>
</protein>
<dbReference type="InterPro" id="IPR052017">
    <property type="entry name" value="TSUP"/>
</dbReference>
<dbReference type="KEGG" id="rub:GBA63_01420"/>
<evidence type="ECO:0000256" key="5">
    <source>
        <dbReference type="ARBA" id="ARBA00022692"/>
    </source>
</evidence>
<evidence type="ECO:0000256" key="6">
    <source>
        <dbReference type="ARBA" id="ARBA00022989"/>
    </source>
</evidence>
<name>A0A6G8Q4N9_9ACTN</name>
<evidence type="ECO:0000256" key="7">
    <source>
        <dbReference type="ARBA" id="ARBA00023136"/>
    </source>
</evidence>
<feature type="transmembrane region" description="Helical" evidence="8">
    <location>
        <begin position="116"/>
        <end position="133"/>
    </location>
</feature>
<reference evidence="9 10" key="1">
    <citation type="submission" date="2019-10" db="EMBL/GenBank/DDBJ databases">
        <title>Rubrobacter sp nov SCSIO 52090 isolated from a deep-sea sediment in the South China Sea.</title>
        <authorList>
            <person name="Chen R.W."/>
        </authorList>
    </citation>
    <scope>NUCLEOTIDE SEQUENCE [LARGE SCALE GENOMIC DNA]</scope>
    <source>
        <strain evidence="9 10">SCSIO 52909</strain>
    </source>
</reference>
<keyword evidence="3" id="KW-0813">Transport</keyword>
<feature type="transmembrane region" description="Helical" evidence="8">
    <location>
        <begin position="213"/>
        <end position="233"/>
    </location>
</feature>
<evidence type="ECO:0000256" key="2">
    <source>
        <dbReference type="ARBA" id="ARBA00009142"/>
    </source>
</evidence>
<proteinExistence type="inferred from homology"/>
<feature type="transmembrane region" description="Helical" evidence="8">
    <location>
        <begin position="186"/>
        <end position="207"/>
    </location>
</feature>
<feature type="transmembrane region" description="Helical" evidence="8">
    <location>
        <begin position="89"/>
        <end position="109"/>
    </location>
</feature>
<accession>A0A6G8Q4N9</accession>
<feature type="transmembrane region" description="Helical" evidence="8">
    <location>
        <begin position="245"/>
        <end position="265"/>
    </location>
</feature>
<organism evidence="9 10">
    <name type="scientific">Rubrobacter tropicus</name>
    <dbReference type="NCBI Taxonomy" id="2653851"/>
    <lineage>
        <taxon>Bacteria</taxon>
        <taxon>Bacillati</taxon>
        <taxon>Actinomycetota</taxon>
        <taxon>Rubrobacteria</taxon>
        <taxon>Rubrobacterales</taxon>
        <taxon>Rubrobacteraceae</taxon>
        <taxon>Rubrobacter</taxon>
    </lineage>
</organism>
<dbReference type="InterPro" id="IPR002781">
    <property type="entry name" value="TM_pro_TauE-like"/>
</dbReference>
<evidence type="ECO:0000313" key="9">
    <source>
        <dbReference type="EMBL" id="QIN81435.1"/>
    </source>
</evidence>
<evidence type="ECO:0000313" key="10">
    <source>
        <dbReference type="Proteomes" id="UP000501452"/>
    </source>
</evidence>
<dbReference type="EMBL" id="CP045119">
    <property type="protein sequence ID" value="QIN81435.1"/>
    <property type="molecule type" value="Genomic_DNA"/>
</dbReference>
<dbReference type="PANTHER" id="PTHR30269">
    <property type="entry name" value="TRANSMEMBRANE PROTEIN YFCA"/>
    <property type="match status" value="1"/>
</dbReference>
<gene>
    <name evidence="9" type="ORF">GBA63_01420</name>
</gene>
<keyword evidence="4 8" id="KW-1003">Cell membrane</keyword>
<dbReference type="Pfam" id="PF01925">
    <property type="entry name" value="TauE"/>
    <property type="match status" value="1"/>
</dbReference>
<dbReference type="GO" id="GO:0005886">
    <property type="term" value="C:plasma membrane"/>
    <property type="evidence" value="ECO:0007669"/>
    <property type="project" value="UniProtKB-SubCell"/>
</dbReference>
<dbReference type="PANTHER" id="PTHR30269:SF37">
    <property type="entry name" value="MEMBRANE TRANSPORTER PROTEIN"/>
    <property type="match status" value="1"/>
</dbReference>
<feature type="transmembrane region" description="Helical" evidence="8">
    <location>
        <begin position="62"/>
        <end position="83"/>
    </location>
</feature>
<keyword evidence="7 8" id="KW-0472">Membrane</keyword>